<feature type="signal peptide" evidence="2">
    <location>
        <begin position="1"/>
        <end position="25"/>
    </location>
</feature>
<reference evidence="3" key="2">
    <citation type="journal article" date="2015" name="Data Brief">
        <title>Shoot transcriptome of the giant reed, Arundo donax.</title>
        <authorList>
            <person name="Barrero R.A."/>
            <person name="Guerrero F.D."/>
            <person name="Moolhuijzen P."/>
            <person name="Goolsby J.A."/>
            <person name="Tidwell J."/>
            <person name="Bellgard S.E."/>
            <person name="Bellgard M.I."/>
        </authorList>
    </citation>
    <scope>NUCLEOTIDE SEQUENCE</scope>
    <source>
        <tissue evidence="3">Shoot tissue taken approximately 20 cm above the soil surface</tissue>
    </source>
</reference>
<protein>
    <submittedName>
        <fullName evidence="3">Uncharacterized protein</fullName>
    </submittedName>
</protein>
<feature type="chain" id="PRO_5002060719" evidence="2">
    <location>
        <begin position="26"/>
        <end position="304"/>
    </location>
</feature>
<keyword evidence="2" id="KW-0732">Signal</keyword>
<name>A0A0A9C8E4_ARUDO</name>
<proteinExistence type="predicted"/>
<evidence type="ECO:0000256" key="1">
    <source>
        <dbReference type="SAM" id="MobiDB-lite"/>
    </source>
</evidence>
<feature type="region of interest" description="Disordered" evidence="1">
    <location>
        <begin position="216"/>
        <end position="236"/>
    </location>
</feature>
<evidence type="ECO:0000256" key="2">
    <source>
        <dbReference type="SAM" id="SignalP"/>
    </source>
</evidence>
<sequence>MPALMLMAMVLLLLLLLLLIPLRSAALSFRAAAPLRHVAAVAVRVSSSAEERLSRPVLTADVTRPRLAPAVSAASAHTVATSAAADASTVPILLSPAPAAGLSSHTDTMPATAAASCATDTAACACAKCSRSSSLRLLRRLPVTGTLSRKNPRSIAFMFPMSSQVGWASLCLRCPELGFPLATTPHVWLNNWLLPPSEGAVSRFFSSSSSPFPSPSPSPSPLVSFGSQSSGDDPRLLGESIWKRSEEEGLHVRERNSIACSGITGTSAGLQHLERRDFSLQRIAAFCASIGALSATWQDIEWHL</sequence>
<accession>A0A0A9C8E4</accession>
<dbReference type="AlphaFoldDB" id="A0A0A9C8E4"/>
<reference evidence="3" key="1">
    <citation type="submission" date="2014-09" db="EMBL/GenBank/DDBJ databases">
        <authorList>
            <person name="Magalhaes I.L.F."/>
            <person name="Oliveira U."/>
            <person name="Santos F.R."/>
            <person name="Vidigal T.H.D.A."/>
            <person name="Brescovit A.D."/>
            <person name="Santos A.J."/>
        </authorList>
    </citation>
    <scope>NUCLEOTIDE SEQUENCE</scope>
    <source>
        <tissue evidence="3">Shoot tissue taken approximately 20 cm above the soil surface</tissue>
    </source>
</reference>
<evidence type="ECO:0000313" key="3">
    <source>
        <dbReference type="EMBL" id="JAD69645.1"/>
    </source>
</evidence>
<organism evidence="3">
    <name type="scientific">Arundo donax</name>
    <name type="common">Giant reed</name>
    <name type="synonym">Donax arundinaceus</name>
    <dbReference type="NCBI Taxonomy" id="35708"/>
    <lineage>
        <taxon>Eukaryota</taxon>
        <taxon>Viridiplantae</taxon>
        <taxon>Streptophyta</taxon>
        <taxon>Embryophyta</taxon>
        <taxon>Tracheophyta</taxon>
        <taxon>Spermatophyta</taxon>
        <taxon>Magnoliopsida</taxon>
        <taxon>Liliopsida</taxon>
        <taxon>Poales</taxon>
        <taxon>Poaceae</taxon>
        <taxon>PACMAD clade</taxon>
        <taxon>Arundinoideae</taxon>
        <taxon>Arundineae</taxon>
        <taxon>Arundo</taxon>
    </lineage>
</organism>
<dbReference type="EMBL" id="GBRH01228250">
    <property type="protein sequence ID" value="JAD69645.1"/>
    <property type="molecule type" value="Transcribed_RNA"/>
</dbReference>